<reference evidence="1 2" key="1">
    <citation type="submission" date="2023-06" db="EMBL/GenBank/DDBJ databases">
        <title>Five Gram-positive bacteria isolated from mangrove sediments in Shenzhen, Guangdong, China.</title>
        <authorList>
            <person name="Yu S."/>
            <person name="Zheng W."/>
            <person name="Huang Y."/>
        </authorList>
    </citation>
    <scope>NUCLEOTIDE SEQUENCE [LARGE SCALE GENOMIC DNA]</scope>
    <source>
        <strain evidence="1 2">SaN35-3</strain>
    </source>
</reference>
<organism evidence="1 2">
    <name type="scientific">Bacillus carboniphilus</name>
    <dbReference type="NCBI Taxonomy" id="86663"/>
    <lineage>
        <taxon>Bacteria</taxon>
        <taxon>Bacillati</taxon>
        <taxon>Bacillota</taxon>
        <taxon>Bacilli</taxon>
        <taxon>Bacillales</taxon>
        <taxon>Bacillaceae</taxon>
        <taxon>Bacillus</taxon>
    </lineage>
</organism>
<dbReference type="EMBL" id="CP129013">
    <property type="protein sequence ID" value="WLR43120.1"/>
    <property type="molecule type" value="Genomic_DNA"/>
</dbReference>
<sequence length="47" mass="5540">MNKIQKKMFMYTMFLEKTNIITENQAKELKKIALRGCSKSPKKMSVE</sequence>
<accession>A0ABY9JUP9</accession>
<name>A0ABY9JUP9_9BACI</name>
<dbReference type="RefSeq" id="WP_226538944.1">
    <property type="nucleotide sequence ID" value="NZ_CP129013.1"/>
</dbReference>
<dbReference type="Proteomes" id="UP001197974">
    <property type="component" value="Chromosome"/>
</dbReference>
<evidence type="ECO:0000313" key="2">
    <source>
        <dbReference type="Proteomes" id="UP001197974"/>
    </source>
</evidence>
<protein>
    <submittedName>
        <fullName evidence="1">Uncharacterized protein</fullName>
    </submittedName>
</protein>
<gene>
    <name evidence="1" type="ORF">LC087_02620</name>
</gene>
<keyword evidence="2" id="KW-1185">Reference proteome</keyword>
<evidence type="ECO:0000313" key="1">
    <source>
        <dbReference type="EMBL" id="WLR43120.1"/>
    </source>
</evidence>
<proteinExistence type="predicted"/>